<name>A0A3M2SGS7_9HYPO</name>
<feature type="transmembrane region" description="Helical" evidence="5">
    <location>
        <begin position="35"/>
        <end position="56"/>
    </location>
</feature>
<gene>
    <name evidence="6" type="ORF">CDV36_003537</name>
</gene>
<comment type="caution">
    <text evidence="6">The sequence shown here is derived from an EMBL/GenBank/DDBJ whole genome shotgun (WGS) entry which is preliminary data.</text>
</comment>
<dbReference type="GO" id="GO:0000324">
    <property type="term" value="C:fungal-type vacuole"/>
    <property type="evidence" value="ECO:0007669"/>
    <property type="project" value="TreeGrafter"/>
</dbReference>
<evidence type="ECO:0000313" key="7">
    <source>
        <dbReference type="Proteomes" id="UP000277212"/>
    </source>
</evidence>
<comment type="subcellular location">
    <subcellularLocation>
        <location evidence="1">Membrane</location>
        <topology evidence="1">Multi-pass membrane protein</topology>
    </subcellularLocation>
</comment>
<feature type="transmembrane region" description="Helical" evidence="5">
    <location>
        <begin position="134"/>
        <end position="156"/>
    </location>
</feature>
<protein>
    <recommendedName>
        <fullName evidence="8">Sphingoid long-chain base transporter RSB1</fullName>
    </recommendedName>
</protein>
<accession>A0A3M2SGS7</accession>
<keyword evidence="7" id="KW-1185">Reference proteome</keyword>
<organism evidence="6 7">
    <name type="scientific">Fusarium kuroshium</name>
    <dbReference type="NCBI Taxonomy" id="2010991"/>
    <lineage>
        <taxon>Eukaryota</taxon>
        <taxon>Fungi</taxon>
        <taxon>Dikarya</taxon>
        <taxon>Ascomycota</taxon>
        <taxon>Pezizomycotina</taxon>
        <taxon>Sordariomycetes</taxon>
        <taxon>Hypocreomycetidae</taxon>
        <taxon>Hypocreales</taxon>
        <taxon>Nectriaceae</taxon>
        <taxon>Fusarium</taxon>
        <taxon>Fusarium solani species complex</taxon>
    </lineage>
</organism>
<dbReference type="PANTHER" id="PTHR31465">
    <property type="entry name" value="PROTEIN RTA1-RELATED"/>
    <property type="match status" value="1"/>
</dbReference>
<feature type="transmembrane region" description="Helical" evidence="5">
    <location>
        <begin position="249"/>
        <end position="270"/>
    </location>
</feature>
<keyword evidence="3 5" id="KW-1133">Transmembrane helix</keyword>
<evidence type="ECO:0000256" key="1">
    <source>
        <dbReference type="ARBA" id="ARBA00004141"/>
    </source>
</evidence>
<dbReference type="InterPro" id="IPR007568">
    <property type="entry name" value="RTA1"/>
</dbReference>
<evidence type="ECO:0000256" key="5">
    <source>
        <dbReference type="SAM" id="Phobius"/>
    </source>
</evidence>
<keyword evidence="4 5" id="KW-0472">Membrane</keyword>
<dbReference type="Pfam" id="PF04479">
    <property type="entry name" value="RTA1"/>
    <property type="match status" value="1"/>
</dbReference>
<keyword evidence="2 5" id="KW-0812">Transmembrane</keyword>
<evidence type="ECO:0000313" key="6">
    <source>
        <dbReference type="EMBL" id="RMJ16770.1"/>
    </source>
</evidence>
<dbReference type="OrthoDB" id="3358017at2759"/>
<reference evidence="6 7" key="1">
    <citation type="submission" date="2017-06" db="EMBL/GenBank/DDBJ databases">
        <title>Comparative genomic analysis of Ambrosia Fusariam Clade fungi.</title>
        <authorList>
            <person name="Stajich J.E."/>
            <person name="Carrillo J."/>
            <person name="Kijimoto T."/>
            <person name="Eskalen A."/>
            <person name="O'Donnell K."/>
            <person name="Kasson M."/>
        </authorList>
    </citation>
    <scope>NUCLEOTIDE SEQUENCE [LARGE SCALE GENOMIC DNA]</scope>
    <source>
        <strain evidence="6">UCR3666</strain>
    </source>
</reference>
<dbReference type="PANTHER" id="PTHR31465:SF8">
    <property type="entry name" value="DOMAIN PROTEIN, PUTATIVE (AFU_ORTHOLOGUE AFUA_6G14140)-RELATED"/>
    <property type="match status" value="1"/>
</dbReference>
<evidence type="ECO:0008006" key="8">
    <source>
        <dbReference type="Google" id="ProtNLM"/>
    </source>
</evidence>
<dbReference type="EMBL" id="NKUJ01000042">
    <property type="protein sequence ID" value="RMJ16770.1"/>
    <property type="molecule type" value="Genomic_DNA"/>
</dbReference>
<feature type="transmembrane region" description="Helical" evidence="5">
    <location>
        <begin position="63"/>
        <end position="83"/>
    </location>
</feature>
<dbReference type="GO" id="GO:0005886">
    <property type="term" value="C:plasma membrane"/>
    <property type="evidence" value="ECO:0007669"/>
    <property type="project" value="TreeGrafter"/>
</dbReference>
<dbReference type="AlphaFoldDB" id="A0A3M2SGS7"/>
<evidence type="ECO:0000256" key="4">
    <source>
        <dbReference type="ARBA" id="ARBA00023136"/>
    </source>
</evidence>
<evidence type="ECO:0000256" key="3">
    <source>
        <dbReference type="ARBA" id="ARBA00022989"/>
    </source>
</evidence>
<sequence length="339" mass="37564">MANDTLYPPTYDNCDELSDRCKVEFTIYGADLSSAATIFFFLVFSMFFLVQIFFGIRGRTWSYMIWLALGTLLEILGYAGRFALSRNPWHLNSFIIQYITLLLAPTLVAAAISVTFKHLVIWYGAQWSLLRPKLYPWVFVGTDFLSIFIQIIGGGLVALNSTGNGSETTQKLGEALVIGGVAFQVANMLCCAGLMLMYSSRRKKALRSGVQSIPSTSNLPGTAFDGSGRGKIPLSRAEATEKEANQTRWFIYALGVAYTAIIIRCGYRIAETIPEISHDVMRNETLFLVLDGGMILIAIAAVTTLHPGVYFPFLGVKTRDRKDGQVEEAYAMLPEGHRQ</sequence>
<feature type="transmembrane region" description="Helical" evidence="5">
    <location>
        <begin position="95"/>
        <end position="122"/>
    </location>
</feature>
<proteinExistence type="predicted"/>
<feature type="transmembrane region" description="Helical" evidence="5">
    <location>
        <begin position="176"/>
        <end position="198"/>
    </location>
</feature>
<dbReference type="Proteomes" id="UP000277212">
    <property type="component" value="Unassembled WGS sequence"/>
</dbReference>
<evidence type="ECO:0000256" key="2">
    <source>
        <dbReference type="ARBA" id="ARBA00022692"/>
    </source>
</evidence>
<feature type="transmembrane region" description="Helical" evidence="5">
    <location>
        <begin position="290"/>
        <end position="313"/>
    </location>
</feature>